<dbReference type="InterPro" id="IPR051600">
    <property type="entry name" value="Beta-PGM-like"/>
</dbReference>
<evidence type="ECO:0000256" key="3">
    <source>
        <dbReference type="ARBA" id="ARBA00022723"/>
    </source>
</evidence>
<dbReference type="GO" id="GO:0016787">
    <property type="term" value="F:hydrolase activity"/>
    <property type="evidence" value="ECO:0007669"/>
    <property type="project" value="UniProtKB-KW"/>
</dbReference>
<evidence type="ECO:0000256" key="4">
    <source>
        <dbReference type="ARBA" id="ARBA00022842"/>
    </source>
</evidence>
<evidence type="ECO:0000256" key="1">
    <source>
        <dbReference type="ARBA" id="ARBA00001946"/>
    </source>
</evidence>
<dbReference type="PATRIC" id="fig|1433289.7.peg.435"/>
<keyword evidence="3" id="KW-0479">Metal-binding</keyword>
<dbReference type="SUPFAM" id="SSF56784">
    <property type="entry name" value="HAD-like"/>
    <property type="match status" value="1"/>
</dbReference>
<dbReference type="HOGENOM" id="CLU_045011_13_3_9"/>
<dbReference type="InterPro" id="IPR023214">
    <property type="entry name" value="HAD_sf"/>
</dbReference>
<evidence type="ECO:0000313" key="7">
    <source>
        <dbReference type="Proteomes" id="UP000024559"/>
    </source>
</evidence>
<keyword evidence="5" id="KW-0119">Carbohydrate metabolism</keyword>
<dbReference type="NCBIfam" id="TIGR01509">
    <property type="entry name" value="HAD-SF-IA-v3"/>
    <property type="match status" value="1"/>
</dbReference>
<accession>A0A0E2QJA0</accession>
<dbReference type="Proteomes" id="UP000024559">
    <property type="component" value="Chromosome"/>
</dbReference>
<dbReference type="InterPro" id="IPR036412">
    <property type="entry name" value="HAD-like_sf"/>
</dbReference>
<evidence type="ECO:0000256" key="2">
    <source>
        <dbReference type="ARBA" id="ARBA00006171"/>
    </source>
</evidence>
<comment type="cofactor">
    <cofactor evidence="1">
        <name>Mg(2+)</name>
        <dbReference type="ChEBI" id="CHEBI:18420"/>
    </cofactor>
</comment>
<dbReference type="AlphaFoldDB" id="A0A0E2QJA0"/>
<evidence type="ECO:0000313" key="6">
    <source>
        <dbReference type="EMBL" id="ETW91296.1"/>
    </source>
</evidence>
<dbReference type="PANTHER" id="PTHR46193:SF18">
    <property type="entry name" value="HEXITOL PHOSPHATASE B"/>
    <property type="match status" value="1"/>
</dbReference>
<comment type="similarity">
    <text evidence="2">Belongs to the HAD-like hydrolase superfamily. CbbY/CbbZ/Gph/YieH family.</text>
</comment>
<name>A0A0E2QJA0_STRTR</name>
<dbReference type="NCBIfam" id="TIGR01549">
    <property type="entry name" value="HAD-SF-IA-v1"/>
    <property type="match status" value="1"/>
</dbReference>
<keyword evidence="6" id="KW-0378">Hydrolase</keyword>
<dbReference type="SFLD" id="SFLDG01135">
    <property type="entry name" value="C1.5.6:_HAD__Beta-PGM__Phospha"/>
    <property type="match status" value="1"/>
</dbReference>
<organism evidence="6 7">
    <name type="scientific">Streptococcus thermophilus M17PTZA496</name>
    <dbReference type="NCBI Taxonomy" id="1433289"/>
    <lineage>
        <taxon>Bacteria</taxon>
        <taxon>Bacillati</taxon>
        <taxon>Bacillota</taxon>
        <taxon>Bacilli</taxon>
        <taxon>Lactobacillales</taxon>
        <taxon>Streptococcaceae</taxon>
        <taxon>Streptococcus</taxon>
    </lineage>
</organism>
<dbReference type="PANTHER" id="PTHR46193">
    <property type="entry name" value="6-PHOSPHOGLUCONATE PHOSPHATASE"/>
    <property type="match status" value="1"/>
</dbReference>
<dbReference type="InterPro" id="IPR006439">
    <property type="entry name" value="HAD-SF_hydro_IA"/>
</dbReference>
<dbReference type="Gene3D" id="1.10.150.240">
    <property type="entry name" value="Putative phosphatase, domain 2"/>
    <property type="match status" value="1"/>
</dbReference>
<dbReference type="Gene3D" id="3.40.50.1000">
    <property type="entry name" value="HAD superfamily/HAD-like"/>
    <property type="match status" value="1"/>
</dbReference>
<dbReference type="GO" id="GO:0046872">
    <property type="term" value="F:metal ion binding"/>
    <property type="evidence" value="ECO:0007669"/>
    <property type="project" value="UniProtKB-KW"/>
</dbReference>
<dbReference type="SFLD" id="SFLDG01129">
    <property type="entry name" value="C1.5:_HAD__Beta-PGM__Phosphata"/>
    <property type="match status" value="1"/>
</dbReference>
<gene>
    <name evidence="6" type="ORF">X841_02250</name>
</gene>
<dbReference type="InterPro" id="IPR041492">
    <property type="entry name" value="HAD_2"/>
</dbReference>
<reference evidence="7" key="1">
    <citation type="submission" date="2013-12" db="EMBL/GenBank/DDBJ databases">
        <title>Genome sequences of Streptococcus thermophilus strains MTH17CL396 and M17PTZA496 isolated from Fontina cheese in Valle d'Aosta region (Italy).</title>
        <authorList>
            <person name="Treu L."/>
            <person name="Giacomini A."/>
            <person name="Corich V."/>
            <person name="Vendramin V."/>
            <person name="Bovo B."/>
        </authorList>
    </citation>
    <scope>NUCLEOTIDE SEQUENCE [LARGE SCALE GENOMIC DNA]</scope>
    <source>
        <strain evidence="7">M17PTZA496</strain>
    </source>
</reference>
<comment type="caution">
    <text evidence="6">The sequence shown here is derived from an EMBL/GenBank/DDBJ whole genome shotgun (WGS) entry which is preliminary data.</text>
</comment>
<dbReference type="Pfam" id="PF13419">
    <property type="entry name" value="HAD_2"/>
    <property type="match status" value="1"/>
</dbReference>
<proteinExistence type="inferred from homology"/>
<sequence length="212" mass="24047">MVEAIIFDMDGVLFDTEKYYYDRRASFLGQKGISIDHLPPSFFIGGNTKQVWENILRDDYDKWDVLTLQEEYNTYKQNNPLPYKELIFPDVLRVLNEVKSQGLKIGLASSSVKADIFRALEENRLQGFFDIVLSGEEFKESKPNPEIYLTALKQLNVQASRALIIEDSEKGIAAGVAADVEVWAIRDNRFGMDQSAAKGLLDSLTDVLDLIK</sequence>
<dbReference type="EMBL" id="AZJT01000017">
    <property type="protein sequence ID" value="ETW91296.1"/>
    <property type="molecule type" value="Genomic_DNA"/>
</dbReference>
<keyword evidence="4" id="KW-0460">Magnesium</keyword>
<evidence type="ECO:0000256" key="5">
    <source>
        <dbReference type="ARBA" id="ARBA00023277"/>
    </source>
</evidence>
<dbReference type="PRINTS" id="PR00413">
    <property type="entry name" value="HADHALOGNASE"/>
</dbReference>
<protein>
    <submittedName>
        <fullName evidence="6">HAD family hydrolase</fullName>
    </submittedName>
</protein>
<dbReference type="InterPro" id="IPR023198">
    <property type="entry name" value="PGP-like_dom2"/>
</dbReference>
<dbReference type="RefSeq" id="WP_084828518.1">
    <property type="nucleotide sequence ID" value="NZ_CM002372.1"/>
</dbReference>
<dbReference type="CDD" id="cd07505">
    <property type="entry name" value="HAD_BPGM-like"/>
    <property type="match status" value="1"/>
</dbReference>
<dbReference type="SFLD" id="SFLDS00003">
    <property type="entry name" value="Haloacid_Dehalogenase"/>
    <property type="match status" value="1"/>
</dbReference>